<feature type="region of interest" description="Disordered" evidence="10">
    <location>
        <begin position="277"/>
        <end position="343"/>
    </location>
</feature>
<evidence type="ECO:0000256" key="7">
    <source>
        <dbReference type="ARBA" id="ARBA00023239"/>
    </source>
</evidence>
<dbReference type="GO" id="GO:0016829">
    <property type="term" value="F:lyase activity"/>
    <property type="evidence" value="ECO:0007669"/>
    <property type="project" value="UniProtKB-KW"/>
</dbReference>
<evidence type="ECO:0000256" key="2">
    <source>
        <dbReference type="ARBA" id="ARBA00009409"/>
    </source>
</evidence>
<keyword evidence="3" id="KW-0227">DNA damage</keyword>
<reference evidence="12 13" key="1">
    <citation type="submission" date="2014-11" db="EMBL/GenBank/DDBJ databases">
        <authorList>
            <person name="Zhu J."/>
            <person name="Qi W."/>
            <person name="Song R."/>
        </authorList>
    </citation>
    <scope>NUCLEOTIDE SEQUENCE [LARGE SCALE GENOMIC DNA]</scope>
</reference>
<evidence type="ECO:0000256" key="6">
    <source>
        <dbReference type="ARBA" id="ARBA00023204"/>
    </source>
</evidence>
<evidence type="ECO:0000256" key="4">
    <source>
        <dbReference type="ARBA" id="ARBA00022801"/>
    </source>
</evidence>
<evidence type="ECO:0000256" key="8">
    <source>
        <dbReference type="ARBA" id="ARBA00023268"/>
    </source>
</evidence>
<dbReference type="InterPro" id="IPR035937">
    <property type="entry name" value="FPG_N"/>
</dbReference>
<feature type="region of interest" description="Disordered" evidence="10">
    <location>
        <begin position="370"/>
        <end position="422"/>
    </location>
</feature>
<dbReference type="PANTHER" id="PTHR22993:SF9">
    <property type="entry name" value="FORMAMIDOPYRIMIDINE-DNA GLYCOSYLASE"/>
    <property type="match status" value="1"/>
</dbReference>
<dbReference type="PANTHER" id="PTHR22993">
    <property type="entry name" value="FORMAMIDOPYRIMIDINE-DNA GLYCOSYLASE"/>
    <property type="match status" value="1"/>
</dbReference>
<evidence type="ECO:0000256" key="3">
    <source>
        <dbReference type="ARBA" id="ARBA00022763"/>
    </source>
</evidence>
<keyword evidence="9" id="KW-0326">Glycosidase</keyword>
<dbReference type="EMBL" id="CDMY01000634">
    <property type="protein sequence ID" value="CEM27244.1"/>
    <property type="molecule type" value="Genomic_DNA"/>
</dbReference>
<feature type="domain" description="Formamidopyrimidine-DNA glycosylase catalytic" evidence="11">
    <location>
        <begin position="2"/>
        <end position="128"/>
    </location>
</feature>
<dbReference type="InterPro" id="IPR012319">
    <property type="entry name" value="FPG_cat"/>
</dbReference>
<name>A0A0G4GD98_VITBC</name>
<keyword evidence="6" id="KW-0234">DNA repair</keyword>
<dbReference type="AlphaFoldDB" id="A0A0G4GD98"/>
<evidence type="ECO:0000256" key="5">
    <source>
        <dbReference type="ARBA" id="ARBA00023125"/>
    </source>
</evidence>
<dbReference type="Gene3D" id="3.20.190.10">
    <property type="entry name" value="MutM-like, N-terminal"/>
    <property type="match status" value="1"/>
</dbReference>
<dbReference type="Gene3D" id="1.10.8.50">
    <property type="match status" value="1"/>
</dbReference>
<feature type="compositionally biased region" description="Gly residues" evidence="10">
    <location>
        <begin position="400"/>
        <end position="410"/>
    </location>
</feature>
<dbReference type="InterPro" id="IPR010979">
    <property type="entry name" value="Ribosomal_uS13-like_H2TH"/>
</dbReference>
<dbReference type="VEuPathDB" id="CryptoDB:Vbra_17444"/>
<dbReference type="GO" id="GO:0003684">
    <property type="term" value="F:damaged DNA binding"/>
    <property type="evidence" value="ECO:0007669"/>
    <property type="project" value="InterPro"/>
</dbReference>
<dbReference type="SMART" id="SM01232">
    <property type="entry name" value="H2TH"/>
    <property type="match status" value="1"/>
</dbReference>
<keyword evidence="7" id="KW-0456">Lyase</keyword>
<dbReference type="GO" id="GO:0008534">
    <property type="term" value="F:oxidized purine nucleobase lesion DNA N-glycosylase activity"/>
    <property type="evidence" value="ECO:0007669"/>
    <property type="project" value="UniProtKB-EC"/>
</dbReference>
<dbReference type="OMA" id="KFICETA"/>
<dbReference type="FunFam" id="1.10.8.50:FF:000009">
    <property type="entry name" value="Formamidopyrimidine-DNA glycosylase"/>
    <property type="match status" value="1"/>
</dbReference>
<protein>
    <recommendedName>
        <fullName evidence="11">Formamidopyrimidine-DNA glycosylase catalytic domain-containing protein</fullName>
    </recommendedName>
</protein>
<keyword evidence="8" id="KW-0511">Multifunctional enzyme</keyword>
<dbReference type="GO" id="GO:0003906">
    <property type="term" value="F:DNA-(apurinic or apyrimidinic site) endonuclease activity"/>
    <property type="evidence" value="ECO:0007669"/>
    <property type="project" value="InterPro"/>
</dbReference>
<evidence type="ECO:0000259" key="11">
    <source>
        <dbReference type="PROSITE" id="PS51068"/>
    </source>
</evidence>
<evidence type="ECO:0000313" key="12">
    <source>
        <dbReference type="EMBL" id="CEM27244.1"/>
    </source>
</evidence>
<dbReference type="InterPro" id="IPR015886">
    <property type="entry name" value="H2TH_FPG"/>
</dbReference>
<dbReference type="GO" id="GO:0008270">
    <property type="term" value="F:zinc ion binding"/>
    <property type="evidence" value="ECO:0007669"/>
    <property type="project" value="InterPro"/>
</dbReference>
<gene>
    <name evidence="12" type="ORF">Vbra_17444</name>
</gene>
<dbReference type="OrthoDB" id="444592at2759"/>
<dbReference type="InParanoid" id="A0A0G4GD98"/>
<dbReference type="GO" id="GO:0006284">
    <property type="term" value="P:base-excision repair"/>
    <property type="evidence" value="ECO:0007669"/>
    <property type="project" value="InterPro"/>
</dbReference>
<feature type="compositionally biased region" description="Basic residues" evidence="10">
    <location>
        <begin position="282"/>
        <end position="294"/>
    </location>
</feature>
<keyword evidence="4" id="KW-0378">Hydrolase</keyword>
<dbReference type="STRING" id="1169540.A0A0G4GD98"/>
<dbReference type="SMART" id="SM00898">
    <property type="entry name" value="Fapy_DNA_glyco"/>
    <property type="match status" value="1"/>
</dbReference>
<comment type="catalytic activity">
    <reaction evidence="1">
        <text>Hydrolysis of DNA containing ring-opened 7-methylguanine residues, releasing 2,6-diamino-4-hydroxy-5-(N-methyl)formamidopyrimidine.</text>
        <dbReference type="EC" id="3.2.2.23"/>
    </reaction>
</comment>
<dbReference type="Pfam" id="PF01149">
    <property type="entry name" value="Fapy_DNA_glyco"/>
    <property type="match status" value="1"/>
</dbReference>
<dbReference type="Pfam" id="PF06831">
    <property type="entry name" value="H2TH"/>
    <property type="match status" value="1"/>
</dbReference>
<keyword evidence="13" id="KW-1185">Reference proteome</keyword>
<accession>A0A0G4GD98</accession>
<sequence length="422" mass="46128">MPELPEVERARRLAAAALEGKVVKEARTTEDEIVFDGVDHAEFARRMTGKRIVKIGRKGKQLWFECDKAPHPTFHFGMTGSFAVKGGEVAYYKSFSVDTENWPPKFWKVELEMDDGTLFAFMNIRRLGRIRLLDDPLSHKSISELGFDPLTEMMPVSDFVSAIRRRHAPIKAVLLDQSLAAGVGNWIADEVLYQARVHPGTVGSVMTDEEITRVHDSLDNVIRTACDANADSDKFPQSWLFHYRWSVKDAGNAKDANNQTIKFEKVGGRTSAYVPAVQGAAGRKRTPKKGGKKKSAADAAEDDDELEDGEADNNQDPNEDEDRKSRGKNKRKQPSAAEVPLPSLHELANAIVAAGSDEAALAAVREMAQRVVDSAPKGSGAARPKAKRARKGKKEEDNGVGEGAAMGVGSGVDFSASVERAE</sequence>
<dbReference type="Proteomes" id="UP000041254">
    <property type="component" value="Unassembled WGS sequence"/>
</dbReference>
<dbReference type="GO" id="GO:0005634">
    <property type="term" value="C:nucleus"/>
    <property type="evidence" value="ECO:0007669"/>
    <property type="project" value="TreeGrafter"/>
</dbReference>
<feature type="compositionally biased region" description="Acidic residues" evidence="10">
    <location>
        <begin position="299"/>
        <end position="320"/>
    </location>
</feature>
<proteinExistence type="inferred from homology"/>
<evidence type="ECO:0000256" key="1">
    <source>
        <dbReference type="ARBA" id="ARBA00001668"/>
    </source>
</evidence>
<evidence type="ECO:0000256" key="10">
    <source>
        <dbReference type="SAM" id="MobiDB-lite"/>
    </source>
</evidence>
<keyword evidence="5" id="KW-0238">DNA-binding</keyword>
<evidence type="ECO:0000256" key="9">
    <source>
        <dbReference type="ARBA" id="ARBA00023295"/>
    </source>
</evidence>
<dbReference type="SUPFAM" id="SSF81624">
    <property type="entry name" value="N-terminal domain of MutM-like DNA repair proteins"/>
    <property type="match status" value="1"/>
</dbReference>
<dbReference type="SUPFAM" id="SSF46946">
    <property type="entry name" value="S13-like H2TH domain"/>
    <property type="match status" value="1"/>
</dbReference>
<evidence type="ECO:0000313" key="13">
    <source>
        <dbReference type="Proteomes" id="UP000041254"/>
    </source>
</evidence>
<comment type="similarity">
    <text evidence="2">Belongs to the FPG family.</text>
</comment>
<organism evidence="12 13">
    <name type="scientific">Vitrella brassicaformis (strain CCMP3155)</name>
    <dbReference type="NCBI Taxonomy" id="1169540"/>
    <lineage>
        <taxon>Eukaryota</taxon>
        <taxon>Sar</taxon>
        <taxon>Alveolata</taxon>
        <taxon>Colpodellida</taxon>
        <taxon>Vitrellaceae</taxon>
        <taxon>Vitrella</taxon>
    </lineage>
</organism>
<dbReference type="PROSITE" id="PS51068">
    <property type="entry name" value="FPG_CAT"/>
    <property type="match status" value="1"/>
</dbReference>